<evidence type="ECO:0000256" key="1">
    <source>
        <dbReference type="ARBA" id="ARBA00022649"/>
    </source>
</evidence>
<evidence type="ECO:0000256" key="5">
    <source>
        <dbReference type="ARBA" id="ARBA00022842"/>
    </source>
</evidence>
<keyword evidence="9" id="KW-1185">Reference proteome</keyword>
<organism evidence="8 9">
    <name type="scientific">Microbacterium elymi</name>
    <dbReference type="NCBI Taxonomy" id="2909587"/>
    <lineage>
        <taxon>Bacteria</taxon>
        <taxon>Bacillati</taxon>
        <taxon>Actinomycetota</taxon>
        <taxon>Actinomycetes</taxon>
        <taxon>Micrococcales</taxon>
        <taxon>Microbacteriaceae</taxon>
        <taxon>Microbacterium</taxon>
    </lineage>
</organism>
<dbReference type="PANTHER" id="PTHR35901">
    <property type="entry name" value="RIBONUCLEASE VAPC3"/>
    <property type="match status" value="1"/>
</dbReference>
<comment type="similarity">
    <text evidence="6">Belongs to the PINc/VapC protein family.</text>
</comment>
<keyword evidence="1 6" id="KW-1277">Toxin-antitoxin system</keyword>
<dbReference type="EC" id="3.1.-.-" evidence="6"/>
<keyword evidence="3 6" id="KW-0479">Metal-binding</keyword>
<keyword evidence="5 6" id="KW-0460">Magnesium</keyword>
<evidence type="ECO:0000313" key="9">
    <source>
        <dbReference type="Proteomes" id="UP001054811"/>
    </source>
</evidence>
<reference evidence="8" key="1">
    <citation type="submission" date="2022-01" db="EMBL/GenBank/DDBJ databases">
        <title>Microbacterium eymi and Microbacterium rhizovicinus sp. nov., isolated from the rhizospheric soil of Elymus tsukushiensis, a plant native to the Dokdo Islands, Republic of Korea.</title>
        <authorList>
            <person name="Hwang Y.J."/>
        </authorList>
    </citation>
    <scope>NUCLEOTIDE SEQUENCE</scope>
    <source>
        <strain evidence="8">KUDC0405</strain>
    </source>
</reference>
<evidence type="ECO:0000256" key="2">
    <source>
        <dbReference type="ARBA" id="ARBA00022722"/>
    </source>
</evidence>
<evidence type="ECO:0000256" key="6">
    <source>
        <dbReference type="HAMAP-Rule" id="MF_00265"/>
    </source>
</evidence>
<dbReference type="Gene3D" id="3.40.50.1010">
    <property type="entry name" value="5'-nuclease"/>
    <property type="match status" value="1"/>
</dbReference>
<dbReference type="EMBL" id="CP091139">
    <property type="protein sequence ID" value="UUT35609.1"/>
    <property type="molecule type" value="Genomic_DNA"/>
</dbReference>
<dbReference type="Proteomes" id="UP001054811">
    <property type="component" value="Chromosome"/>
</dbReference>
<keyword evidence="2 6" id="KW-0540">Nuclease</keyword>
<dbReference type="HAMAP" id="MF_00265">
    <property type="entry name" value="VapC_Nob1"/>
    <property type="match status" value="1"/>
</dbReference>
<evidence type="ECO:0000256" key="4">
    <source>
        <dbReference type="ARBA" id="ARBA00022801"/>
    </source>
</evidence>
<dbReference type="InterPro" id="IPR029060">
    <property type="entry name" value="PIN-like_dom_sf"/>
</dbReference>
<sequence length="144" mass="15552">MIVYFDTSAFLPLVVQESGSTAASRLWGDADQVVSTRLILVEAAAAVGQAHRLGRLTEHEHDAVQEDVWRLATELTLIEVFSDLVDRAARLAVTHALRGYDAVHLASATLIQAREVLFASGDQRLLRAAHDAGFITADTGGTGW</sequence>
<protein>
    <recommendedName>
        <fullName evidence="6">Ribonuclease VapC</fullName>
        <shortName evidence="6">RNase VapC</shortName>
        <ecNumber evidence="6">3.1.-.-</ecNumber>
    </recommendedName>
    <alternativeName>
        <fullName evidence="6">Toxin VapC</fullName>
    </alternativeName>
</protein>
<accession>A0ABY5NKG2</accession>
<dbReference type="Pfam" id="PF01850">
    <property type="entry name" value="PIN"/>
    <property type="match status" value="1"/>
</dbReference>
<evidence type="ECO:0000256" key="3">
    <source>
        <dbReference type="ARBA" id="ARBA00022723"/>
    </source>
</evidence>
<evidence type="ECO:0000259" key="7">
    <source>
        <dbReference type="Pfam" id="PF01850"/>
    </source>
</evidence>
<comment type="function">
    <text evidence="6">Toxic component of a toxin-antitoxin (TA) system. An RNase.</text>
</comment>
<dbReference type="RefSeq" id="WP_259612218.1">
    <property type="nucleotide sequence ID" value="NZ_CP091139.2"/>
</dbReference>
<name>A0ABY5NKG2_9MICO</name>
<dbReference type="PANTHER" id="PTHR35901:SF1">
    <property type="entry name" value="EXONUCLEASE VAPC9"/>
    <property type="match status" value="1"/>
</dbReference>
<feature type="binding site" evidence="6">
    <location>
        <position position="6"/>
    </location>
    <ligand>
        <name>Mg(2+)</name>
        <dbReference type="ChEBI" id="CHEBI:18420"/>
    </ligand>
</feature>
<proteinExistence type="inferred from homology"/>
<dbReference type="InterPro" id="IPR051619">
    <property type="entry name" value="TypeII_TA_RNase_PINc/VapC"/>
</dbReference>
<dbReference type="InterPro" id="IPR002716">
    <property type="entry name" value="PIN_dom"/>
</dbReference>
<keyword evidence="6" id="KW-0800">Toxin</keyword>
<dbReference type="CDD" id="cd09874">
    <property type="entry name" value="PIN_MT3492-like"/>
    <property type="match status" value="1"/>
</dbReference>
<dbReference type="InterPro" id="IPR022907">
    <property type="entry name" value="VapC_family"/>
</dbReference>
<evidence type="ECO:0000313" key="8">
    <source>
        <dbReference type="EMBL" id="UUT35609.1"/>
    </source>
</evidence>
<gene>
    <name evidence="6" type="primary">vapC</name>
    <name evidence="8" type="ORF">L2X98_20170</name>
</gene>
<feature type="binding site" evidence="6">
    <location>
        <position position="101"/>
    </location>
    <ligand>
        <name>Mg(2+)</name>
        <dbReference type="ChEBI" id="CHEBI:18420"/>
    </ligand>
</feature>
<dbReference type="SUPFAM" id="SSF88723">
    <property type="entry name" value="PIN domain-like"/>
    <property type="match status" value="1"/>
</dbReference>
<keyword evidence="4 6" id="KW-0378">Hydrolase</keyword>
<feature type="domain" description="PIN" evidence="7">
    <location>
        <begin position="3"/>
        <end position="129"/>
    </location>
</feature>
<comment type="cofactor">
    <cofactor evidence="6">
        <name>Mg(2+)</name>
        <dbReference type="ChEBI" id="CHEBI:18420"/>
    </cofactor>
</comment>